<evidence type="ECO:0000313" key="2">
    <source>
        <dbReference type="Proteomes" id="UP000308836"/>
    </source>
</evidence>
<name>A0AC61R6H8_9FIRM</name>
<proteinExistence type="predicted"/>
<comment type="caution">
    <text evidence="1">The sequence shown here is derived from an EMBL/GenBank/DDBJ whole genome shotgun (WGS) entry which is preliminary data.</text>
</comment>
<reference evidence="1" key="1">
    <citation type="submission" date="2019-04" db="EMBL/GenBank/DDBJ databases">
        <title>Microbes associate with the intestines of laboratory mice.</title>
        <authorList>
            <person name="Navarre W."/>
            <person name="Wong E."/>
            <person name="Huang K."/>
            <person name="Tropini C."/>
            <person name="Ng K."/>
            <person name="Yu B."/>
        </authorList>
    </citation>
    <scope>NUCLEOTIDE SEQUENCE</scope>
    <source>
        <strain evidence="1">NM09_H32</strain>
    </source>
</reference>
<evidence type="ECO:0000313" key="1">
    <source>
        <dbReference type="EMBL" id="TGY65607.1"/>
    </source>
</evidence>
<protein>
    <submittedName>
        <fullName evidence="1">Competence protein ComG</fullName>
    </submittedName>
</protein>
<organism evidence="1 2">
    <name type="scientific">Dubosiella muris</name>
    <dbReference type="NCBI Taxonomy" id="3038133"/>
    <lineage>
        <taxon>Bacteria</taxon>
        <taxon>Bacillati</taxon>
        <taxon>Bacillota</taxon>
        <taxon>Erysipelotrichia</taxon>
        <taxon>Erysipelotrichales</taxon>
        <taxon>Erysipelotrichaceae</taxon>
        <taxon>Dubosiella</taxon>
    </lineage>
</organism>
<keyword evidence="2" id="KW-1185">Reference proteome</keyword>
<dbReference type="Proteomes" id="UP000308836">
    <property type="component" value="Unassembled WGS sequence"/>
</dbReference>
<sequence>MKESIEQLLVFALDHHASDIHFLKTRDDFSMKLRTIDGMLEIRQDRWGPAVLSYLKYIADFDLAAPKAPQSGSFSIEVRGEPIHCRLSVIHNQDKETAVLRLLSCQVDLKIEQLTSDPQAIAFMRSLCRLRQGLYLACGPTNSGKTTTIHAILHEIARANRQKIVSLEDPVEIADPLYLQLQINEQEGFGYEKGIEELMRHDPDILYIGEIRNAYCAKKLVNAALSGHMVVSTLHAGTIREAVIRLLDFGVEPFELAGILSGMFASRLYKKPDGSKECVYEIAERKEIFHIIQTKAYSPNHATLAQKIERALARHSIEDEQARVDLFDLQR</sequence>
<gene>
    <name evidence="1" type="ORF">E5336_07905</name>
</gene>
<accession>A0AC61R6H8</accession>
<dbReference type="EMBL" id="SRYG01000015">
    <property type="protein sequence ID" value="TGY65607.1"/>
    <property type="molecule type" value="Genomic_DNA"/>
</dbReference>